<dbReference type="OrthoDB" id="2330561at2759"/>
<dbReference type="AlphaFoldDB" id="A0A9P6RS82"/>
<accession>A0A9P6RS82</accession>
<gene>
    <name evidence="1" type="ORF">BGZ99_000621</name>
</gene>
<dbReference type="EMBL" id="JAAAIP010000112">
    <property type="protein sequence ID" value="KAG0325491.1"/>
    <property type="molecule type" value="Genomic_DNA"/>
</dbReference>
<protein>
    <submittedName>
        <fullName evidence="1">Uncharacterized protein</fullName>
    </submittedName>
</protein>
<dbReference type="Proteomes" id="UP000738325">
    <property type="component" value="Unassembled WGS sequence"/>
</dbReference>
<sequence length="99" mass="11146">MAPPAATSTAVLSQRNQQDLALSKVLHGQSFESVNHEKSFVNRLSAKDNEYQPTVVKNYLGNWKEAVPENETEADKSERANSYSKVANAYYDLVTDFYE</sequence>
<organism evidence="1 2">
    <name type="scientific">Dissophora globulifera</name>
    <dbReference type="NCBI Taxonomy" id="979702"/>
    <lineage>
        <taxon>Eukaryota</taxon>
        <taxon>Fungi</taxon>
        <taxon>Fungi incertae sedis</taxon>
        <taxon>Mucoromycota</taxon>
        <taxon>Mortierellomycotina</taxon>
        <taxon>Mortierellomycetes</taxon>
        <taxon>Mortierellales</taxon>
        <taxon>Mortierellaceae</taxon>
        <taxon>Dissophora</taxon>
    </lineage>
</organism>
<evidence type="ECO:0000313" key="2">
    <source>
        <dbReference type="Proteomes" id="UP000738325"/>
    </source>
</evidence>
<reference evidence="1" key="1">
    <citation type="journal article" date="2020" name="Fungal Divers.">
        <title>Resolving the Mortierellaceae phylogeny through synthesis of multi-gene phylogenetics and phylogenomics.</title>
        <authorList>
            <person name="Vandepol N."/>
            <person name="Liber J."/>
            <person name="Desiro A."/>
            <person name="Na H."/>
            <person name="Kennedy M."/>
            <person name="Barry K."/>
            <person name="Grigoriev I.V."/>
            <person name="Miller A.N."/>
            <person name="O'Donnell K."/>
            <person name="Stajich J.E."/>
            <person name="Bonito G."/>
        </authorList>
    </citation>
    <scope>NUCLEOTIDE SEQUENCE</scope>
    <source>
        <strain evidence="1">REB-010B</strain>
    </source>
</reference>
<proteinExistence type="predicted"/>
<evidence type="ECO:0000313" key="1">
    <source>
        <dbReference type="EMBL" id="KAG0325491.1"/>
    </source>
</evidence>
<comment type="caution">
    <text evidence="1">The sequence shown here is derived from an EMBL/GenBank/DDBJ whole genome shotgun (WGS) entry which is preliminary data.</text>
</comment>
<feature type="non-terminal residue" evidence="1">
    <location>
        <position position="99"/>
    </location>
</feature>
<name>A0A9P6RS82_9FUNG</name>
<keyword evidence="2" id="KW-1185">Reference proteome</keyword>